<evidence type="ECO:0000256" key="7">
    <source>
        <dbReference type="ARBA" id="ARBA00023237"/>
    </source>
</evidence>
<evidence type="ECO:0000256" key="1">
    <source>
        <dbReference type="ARBA" id="ARBA00004571"/>
    </source>
</evidence>
<dbReference type="FunFam" id="2.170.130.10:FF:000008">
    <property type="entry name" value="SusC/RagA family TonB-linked outer membrane protein"/>
    <property type="match status" value="1"/>
</dbReference>
<dbReference type="InterPro" id="IPR000531">
    <property type="entry name" value="Beta-barrel_TonB"/>
</dbReference>
<sequence>MRCSLAHTLLAVLFTSVALAFDLSAQELLNRRVSFRLENQSLRQILKEIESQADVRFAFRPREIPFDQKLTLIASNESLGDVLNKMVRPLRLRYEVVGRQIVLSSVAPTEKAAAAPSGKAASQLAEQIVTGTVVDDAGQSLPGVNVVVKGTSRGTSTDVDGKFRLAVPDPKSVLVFSFLGYEPQEIAVENRTDFRVTLKTDSKTLNEVVVVGYGTQKKADLTGAVATVSAEKLKNKAAVSYGEALVGQLAGVQVQQIDGAPGGEGLSIRVRGTGSITAGSSPLYVIDGYPMEGSAFSLVNPSDIESIQVLKDASSTAIYGSRGANGVVIVTTKKGKVGPPTIAYNAFYGFQQVARKMDMMNSQEYLEFFKDGHNQAWLDRTPMPGDPPHSITDGNAIRQKYTNSNFYIIPESFNDPKNFGEINWQDEIFRVAPTQRHELSLTGGVEKARYAISGSYTDQQGIQINSDYKRYNLRTNITSNISKKVEMGISVSGYFSENNSVDNGKDSPLAYAVYLPPIYPLRNPDGTYGSQVRNPEIWAGDVANPVGIAENITNFTNRNGLIASSYLQYEIIPGLRYKLSLNGTLGNRRLKYYRPSFVDTDGSRAPKTADARNETWMDKDWLIEHTLNYSKTLFTKHSINLLAGYTAQKSSGEYARVNAQNFPNDVVRTLSAGQIVSGTNTEYENSLISYLSRVNYSYEDKYLLTASIRADGSSRFGANNKWGTFPSVSVGWRVNSESFMSDVRSVSDLKLRASWGLVGNNRIGNYDAIARTGTSYYVLNGNLVNSVDPINYPNPDLGWEKTRQWNLGFDLGLLNERIRLEADFYNSRSVDLLLNVPVPTLTGYASQLQNIGQVENKGMEYLLRTRNLTGKLKWSTDFNMSFNRNKVLALGPDQRPIYAGAPNANNTFVTTIGLPVATFYGYLYDGVFKNQAELDAAPHLANDRPGDPRYIDVNKDGVINASDKTYLGNNQPRFIFGFSNDFAYKGFDLNVQLTGSQGAKLFSFFNRMVGIYHGDRNGLTKLNDRWRSEENPGSGMILRANRDPKGLQKEPSSYWVEDGSFVRIRNLSLGYTFNSALIQKIHVKGLRAYLTGQNLYTFTKYPGFDPETSSQGDGLSRGGDYLGYPSARTIILGLNVSF</sequence>
<dbReference type="Gene3D" id="3.55.50.30">
    <property type="match status" value="1"/>
</dbReference>
<evidence type="ECO:0000256" key="3">
    <source>
        <dbReference type="ARBA" id="ARBA00022452"/>
    </source>
</evidence>
<dbReference type="SUPFAM" id="SSF49464">
    <property type="entry name" value="Carboxypeptidase regulatory domain-like"/>
    <property type="match status" value="1"/>
</dbReference>
<feature type="signal peptide" evidence="10">
    <location>
        <begin position="1"/>
        <end position="20"/>
    </location>
</feature>
<keyword evidence="7 8" id="KW-0998">Cell outer membrane</keyword>
<feature type="domain" description="TonB-dependent receptor-like beta-barrel" evidence="11">
    <location>
        <begin position="547"/>
        <end position="1095"/>
    </location>
</feature>
<name>A0A6M5YEA4_9BACT</name>
<feature type="chain" id="PRO_5026687047" evidence="10">
    <location>
        <begin position="21"/>
        <end position="1138"/>
    </location>
</feature>
<dbReference type="Gene3D" id="2.40.170.20">
    <property type="entry name" value="TonB-dependent receptor, beta-barrel domain"/>
    <property type="match status" value="1"/>
</dbReference>
<dbReference type="GO" id="GO:0009279">
    <property type="term" value="C:cell outer membrane"/>
    <property type="evidence" value="ECO:0007669"/>
    <property type="project" value="UniProtKB-SubCell"/>
</dbReference>
<evidence type="ECO:0000259" key="11">
    <source>
        <dbReference type="Pfam" id="PF00593"/>
    </source>
</evidence>
<dbReference type="FunFam" id="2.60.40.1120:FF:000003">
    <property type="entry name" value="Outer membrane protein Omp121"/>
    <property type="match status" value="1"/>
</dbReference>
<evidence type="ECO:0000256" key="2">
    <source>
        <dbReference type="ARBA" id="ARBA00022448"/>
    </source>
</evidence>
<protein>
    <submittedName>
        <fullName evidence="13">SusC/RagA family TonB-linked outer membrane protein</fullName>
    </submittedName>
</protein>
<dbReference type="PROSITE" id="PS52016">
    <property type="entry name" value="TONB_DEPENDENT_REC_3"/>
    <property type="match status" value="1"/>
</dbReference>
<dbReference type="InterPro" id="IPR039426">
    <property type="entry name" value="TonB-dep_rcpt-like"/>
</dbReference>
<keyword evidence="5 9" id="KW-0798">TonB box</keyword>
<dbReference type="Gene3D" id="2.60.40.1120">
    <property type="entry name" value="Carboxypeptidase-like, regulatory domain"/>
    <property type="match status" value="1"/>
</dbReference>
<dbReference type="AlphaFoldDB" id="A0A6M5YEA4"/>
<keyword evidence="3 8" id="KW-1134">Transmembrane beta strand</keyword>
<dbReference type="Pfam" id="PF00593">
    <property type="entry name" value="TonB_dep_Rec_b-barrel"/>
    <property type="match status" value="1"/>
</dbReference>
<keyword evidence="6 8" id="KW-0472">Membrane</keyword>
<comment type="subcellular location">
    <subcellularLocation>
        <location evidence="1 8">Cell outer membrane</location>
        <topology evidence="1 8">Multi-pass membrane protein</topology>
    </subcellularLocation>
</comment>
<comment type="similarity">
    <text evidence="8 9">Belongs to the TonB-dependent receptor family.</text>
</comment>
<dbReference type="NCBIfam" id="TIGR04057">
    <property type="entry name" value="SusC_RagA_signa"/>
    <property type="match status" value="1"/>
</dbReference>
<evidence type="ECO:0000256" key="9">
    <source>
        <dbReference type="RuleBase" id="RU003357"/>
    </source>
</evidence>
<keyword evidence="2 8" id="KW-0813">Transport</keyword>
<reference evidence="13 14" key="1">
    <citation type="submission" date="2020-05" db="EMBL/GenBank/DDBJ databases">
        <title>Genome sequencing of Spirosoma sp. TS118.</title>
        <authorList>
            <person name="Lee J.-H."/>
            <person name="Jeong S."/>
            <person name="Zhao L."/>
            <person name="Jung J.-H."/>
            <person name="Kim M.-K."/>
            <person name="Lim S."/>
        </authorList>
    </citation>
    <scope>NUCLEOTIDE SEQUENCE [LARGE SCALE GENOMIC DNA]</scope>
    <source>
        <strain evidence="13 14">TS118</strain>
    </source>
</reference>
<evidence type="ECO:0000256" key="10">
    <source>
        <dbReference type="SAM" id="SignalP"/>
    </source>
</evidence>
<dbReference type="NCBIfam" id="TIGR04056">
    <property type="entry name" value="OMP_RagA_SusC"/>
    <property type="match status" value="1"/>
</dbReference>
<evidence type="ECO:0000259" key="12">
    <source>
        <dbReference type="Pfam" id="PF07715"/>
    </source>
</evidence>
<dbReference type="InterPro" id="IPR012910">
    <property type="entry name" value="Plug_dom"/>
</dbReference>
<gene>
    <name evidence="13" type="ORF">HNV11_13630</name>
</gene>
<keyword evidence="4 8" id="KW-0812">Transmembrane</keyword>
<dbReference type="InterPro" id="IPR008969">
    <property type="entry name" value="CarboxyPept-like_regulatory"/>
</dbReference>
<dbReference type="EMBL" id="CP053435">
    <property type="protein sequence ID" value="QJW92347.1"/>
    <property type="molecule type" value="Genomic_DNA"/>
</dbReference>
<dbReference type="InterPro" id="IPR036942">
    <property type="entry name" value="Beta-barrel_TonB_sf"/>
</dbReference>
<accession>A0A6M5YEA4</accession>
<dbReference type="Gene3D" id="2.170.130.10">
    <property type="entry name" value="TonB-dependent receptor, plug domain"/>
    <property type="match status" value="1"/>
</dbReference>
<dbReference type="SUPFAM" id="SSF56935">
    <property type="entry name" value="Porins"/>
    <property type="match status" value="1"/>
</dbReference>
<dbReference type="InterPro" id="IPR023996">
    <property type="entry name" value="TonB-dep_OMP_SusC/RagA"/>
</dbReference>
<evidence type="ECO:0000256" key="4">
    <source>
        <dbReference type="ARBA" id="ARBA00022692"/>
    </source>
</evidence>
<evidence type="ECO:0000313" key="13">
    <source>
        <dbReference type="EMBL" id="QJW92347.1"/>
    </source>
</evidence>
<evidence type="ECO:0000256" key="6">
    <source>
        <dbReference type="ARBA" id="ARBA00023136"/>
    </source>
</evidence>
<dbReference type="KEGG" id="stae:HNV11_13630"/>
<keyword evidence="10" id="KW-0732">Signal</keyword>
<evidence type="ECO:0000256" key="5">
    <source>
        <dbReference type="ARBA" id="ARBA00023077"/>
    </source>
</evidence>
<feature type="domain" description="TonB-dependent receptor plug" evidence="12">
    <location>
        <begin position="218"/>
        <end position="327"/>
    </location>
</feature>
<dbReference type="Proteomes" id="UP000502756">
    <property type="component" value="Chromosome"/>
</dbReference>
<evidence type="ECO:0000313" key="14">
    <source>
        <dbReference type="Proteomes" id="UP000502756"/>
    </source>
</evidence>
<dbReference type="InterPro" id="IPR037066">
    <property type="entry name" value="Plug_dom_sf"/>
</dbReference>
<keyword evidence="14" id="KW-1185">Reference proteome</keyword>
<dbReference type="Pfam" id="PF13715">
    <property type="entry name" value="CarbopepD_reg_2"/>
    <property type="match status" value="1"/>
</dbReference>
<proteinExistence type="inferred from homology"/>
<evidence type="ECO:0000256" key="8">
    <source>
        <dbReference type="PROSITE-ProRule" id="PRU01360"/>
    </source>
</evidence>
<dbReference type="Pfam" id="PF07715">
    <property type="entry name" value="Plug"/>
    <property type="match status" value="1"/>
</dbReference>
<dbReference type="InterPro" id="IPR023997">
    <property type="entry name" value="TonB-dep_OMP_SusC/RagA_CS"/>
</dbReference>
<organism evidence="13 14">
    <name type="scientific">Spirosoma taeanense</name>
    <dbReference type="NCBI Taxonomy" id="2735870"/>
    <lineage>
        <taxon>Bacteria</taxon>
        <taxon>Pseudomonadati</taxon>
        <taxon>Bacteroidota</taxon>
        <taxon>Cytophagia</taxon>
        <taxon>Cytophagales</taxon>
        <taxon>Cytophagaceae</taxon>
        <taxon>Spirosoma</taxon>
    </lineage>
</organism>